<sequence>MICGHIDNSNPALMAEPFARAIRYLRQTDFSAMPAGRYTEPETGYVVQVIDVQTQPKERLSPEVHRQHIDVQFLVNGRELIGVATDNGNNTIKEQYLAERDIIFYHDVENESMIKMIPGSYAIFLPEDVHRPACIDGAISRIRKVVIKIPVSLFY</sequence>
<dbReference type="Proteomes" id="UP000305202">
    <property type="component" value="Unassembled WGS sequence"/>
</dbReference>
<accession>A0ABY2SEH0</accession>
<protein>
    <submittedName>
        <fullName evidence="1">DUF386 domain-containing protein</fullName>
    </submittedName>
</protein>
<dbReference type="PANTHER" id="PTHR34986">
    <property type="entry name" value="EVOLVED BETA-GALACTOSIDASE SUBUNIT BETA"/>
    <property type="match status" value="1"/>
</dbReference>
<dbReference type="PANTHER" id="PTHR34986:SF1">
    <property type="entry name" value="PROTEIN YIAL"/>
    <property type="match status" value="1"/>
</dbReference>
<comment type="caution">
    <text evidence="1">The sequence shown here is derived from an EMBL/GenBank/DDBJ whole genome shotgun (WGS) entry which is preliminary data.</text>
</comment>
<dbReference type="InterPro" id="IPR037012">
    <property type="entry name" value="NanQ/TabA/YiaL_sf"/>
</dbReference>
<organism evidence="1 2">
    <name type="scientific">Martelella alba</name>
    <dbReference type="NCBI Taxonomy" id="2590451"/>
    <lineage>
        <taxon>Bacteria</taxon>
        <taxon>Pseudomonadati</taxon>
        <taxon>Pseudomonadota</taxon>
        <taxon>Alphaproteobacteria</taxon>
        <taxon>Hyphomicrobiales</taxon>
        <taxon>Aurantimonadaceae</taxon>
        <taxon>Martelella</taxon>
    </lineage>
</organism>
<dbReference type="NCBIfam" id="TIGR00022">
    <property type="entry name" value="YhcH/YjgK/YiaL family protein"/>
    <property type="match status" value="1"/>
</dbReference>
<dbReference type="EMBL" id="SZPQ01000060">
    <property type="protein sequence ID" value="TKI02830.1"/>
    <property type="molecule type" value="Genomic_DNA"/>
</dbReference>
<evidence type="ECO:0000313" key="2">
    <source>
        <dbReference type="Proteomes" id="UP000305202"/>
    </source>
</evidence>
<dbReference type="Gene3D" id="2.60.120.370">
    <property type="entry name" value="YhcH/YjgK/YiaL"/>
    <property type="match status" value="1"/>
</dbReference>
<gene>
    <name evidence="1" type="ORF">FCN80_23810</name>
</gene>
<name>A0ABY2SEH0_9HYPH</name>
<reference evidence="1 2" key="1">
    <citation type="submission" date="2019-04" db="EMBL/GenBank/DDBJ databases">
        <authorList>
            <person name="Li M."/>
            <person name="Gao C."/>
        </authorList>
    </citation>
    <scope>NUCLEOTIDE SEQUENCE [LARGE SCALE GENOMIC DNA]</scope>
    <source>
        <strain evidence="1 2">BGMRC 2031</strain>
    </source>
</reference>
<dbReference type="RefSeq" id="WP_136992809.1">
    <property type="nucleotide sequence ID" value="NZ_SZPQ01000060.1"/>
</dbReference>
<dbReference type="Pfam" id="PF04074">
    <property type="entry name" value="DUF386"/>
    <property type="match status" value="1"/>
</dbReference>
<dbReference type="SUPFAM" id="SSF51197">
    <property type="entry name" value="Clavaminate synthase-like"/>
    <property type="match status" value="1"/>
</dbReference>
<evidence type="ECO:0000313" key="1">
    <source>
        <dbReference type="EMBL" id="TKI02830.1"/>
    </source>
</evidence>
<keyword evidence="2" id="KW-1185">Reference proteome</keyword>
<dbReference type="InterPro" id="IPR004375">
    <property type="entry name" value="NanQ/TabA/YiaL"/>
</dbReference>
<proteinExistence type="predicted"/>